<evidence type="ECO:0000313" key="2">
    <source>
        <dbReference type="EMBL" id="RHN68812.1"/>
    </source>
</evidence>
<dbReference type="Proteomes" id="UP000002051">
    <property type="component" value="Chromosome 3"/>
</dbReference>
<evidence type="ECO:0000313" key="1">
    <source>
        <dbReference type="EMBL" id="KEH35068.1"/>
    </source>
</evidence>
<proteinExistence type="predicted"/>
<dbReference type="Proteomes" id="UP000265566">
    <property type="component" value="Chromosome 3"/>
</dbReference>
<dbReference type="HOGENOM" id="CLU_2625674_0_0_1"/>
<keyword evidence="4" id="KW-1185">Reference proteome</keyword>
<reference evidence="1 4" key="2">
    <citation type="journal article" date="2014" name="BMC Genomics">
        <title>An improved genome release (version Mt4.0) for the model legume Medicago truncatula.</title>
        <authorList>
            <person name="Tang H."/>
            <person name="Krishnakumar V."/>
            <person name="Bidwell S."/>
            <person name="Rosen B."/>
            <person name="Chan A."/>
            <person name="Zhou S."/>
            <person name="Gentzbittel L."/>
            <person name="Childs K.L."/>
            <person name="Yandell M."/>
            <person name="Gundlach H."/>
            <person name="Mayer K.F."/>
            <person name="Schwartz D.C."/>
            <person name="Town C.D."/>
        </authorList>
    </citation>
    <scope>GENOME REANNOTATION</scope>
    <source>
        <strain evidence="1">A17</strain>
        <strain evidence="3 4">cv. Jemalong A17</strain>
    </source>
</reference>
<protein>
    <submittedName>
        <fullName evidence="1 3">Uncharacterized protein</fullName>
    </submittedName>
</protein>
<dbReference type="EnsemblPlants" id="KEH35068">
    <property type="protein sequence ID" value="KEH35068"/>
    <property type="gene ID" value="MTR_3g078360"/>
</dbReference>
<reference evidence="5" key="4">
    <citation type="journal article" date="2018" name="Nat. Plants">
        <title>Whole-genome landscape of Medicago truncatula symbiotic genes.</title>
        <authorList>
            <person name="Pecrix Y."/>
            <person name="Staton S.E."/>
            <person name="Sallet E."/>
            <person name="Lelandais-Briere C."/>
            <person name="Moreau S."/>
            <person name="Carrere S."/>
            <person name="Blein T."/>
            <person name="Jardinaud M.F."/>
            <person name="Latrasse D."/>
            <person name="Zouine M."/>
            <person name="Zahm M."/>
            <person name="Kreplak J."/>
            <person name="Mayjonade B."/>
            <person name="Satge C."/>
            <person name="Perez M."/>
            <person name="Cauet S."/>
            <person name="Marande W."/>
            <person name="Chantry-Darmon C."/>
            <person name="Lopez-Roques C."/>
            <person name="Bouchez O."/>
            <person name="Berard A."/>
            <person name="Debelle F."/>
            <person name="Munos S."/>
            <person name="Bendahmane A."/>
            <person name="Berges H."/>
            <person name="Niebel A."/>
            <person name="Buitink J."/>
            <person name="Frugier F."/>
            <person name="Benhamed M."/>
            <person name="Crespi M."/>
            <person name="Gouzy J."/>
            <person name="Gamas P."/>
        </authorList>
    </citation>
    <scope>NUCLEOTIDE SEQUENCE [LARGE SCALE GENOMIC DNA]</scope>
    <source>
        <strain evidence="5">cv. Jemalong A17</strain>
    </source>
</reference>
<accession>A0A072V115</accession>
<reference evidence="2" key="5">
    <citation type="journal article" date="2018" name="Nat. Plants">
        <title>Whole-genome landscape of Medicago truncatula symbiotic genes.</title>
        <authorList>
            <person name="Pecrix Y."/>
            <person name="Gamas P."/>
            <person name="Carrere S."/>
        </authorList>
    </citation>
    <scope>NUCLEOTIDE SEQUENCE</scope>
    <source>
        <tissue evidence="2">Leaves</tissue>
    </source>
</reference>
<dbReference type="EMBL" id="PSQE01000003">
    <property type="protein sequence ID" value="RHN68812.1"/>
    <property type="molecule type" value="Genomic_DNA"/>
</dbReference>
<sequence length="78" mass="8785">MLFSAAKTFLYSTAVVVVVVGQPLWKEGRNIIIVVCWTSCDNIVICCLGRNLALELAVLVVVYWKERSSIIWVDLVKQ</sequence>
<dbReference type="Gramene" id="rna17220">
    <property type="protein sequence ID" value="RHN68812.1"/>
    <property type="gene ID" value="gene17220"/>
</dbReference>
<evidence type="ECO:0000313" key="4">
    <source>
        <dbReference type="Proteomes" id="UP000002051"/>
    </source>
</evidence>
<evidence type="ECO:0000313" key="5">
    <source>
        <dbReference type="Proteomes" id="UP000265566"/>
    </source>
</evidence>
<reference evidence="3" key="3">
    <citation type="submission" date="2015-04" db="UniProtKB">
        <authorList>
            <consortium name="EnsemblPlants"/>
        </authorList>
    </citation>
    <scope>IDENTIFICATION</scope>
    <source>
        <strain evidence="3">cv. Jemalong A17</strain>
    </source>
</reference>
<reference evidence="1 4" key="1">
    <citation type="journal article" date="2011" name="Nature">
        <title>The Medicago genome provides insight into the evolution of rhizobial symbioses.</title>
        <authorList>
            <person name="Young N.D."/>
            <person name="Debelle F."/>
            <person name="Oldroyd G.E."/>
            <person name="Geurts R."/>
            <person name="Cannon S.B."/>
            <person name="Udvardi M.K."/>
            <person name="Benedito V.A."/>
            <person name="Mayer K.F."/>
            <person name="Gouzy J."/>
            <person name="Schoof H."/>
            <person name="Van de Peer Y."/>
            <person name="Proost S."/>
            <person name="Cook D.R."/>
            <person name="Meyers B.C."/>
            <person name="Spannagl M."/>
            <person name="Cheung F."/>
            <person name="De Mita S."/>
            <person name="Krishnakumar V."/>
            <person name="Gundlach H."/>
            <person name="Zhou S."/>
            <person name="Mudge J."/>
            <person name="Bharti A.K."/>
            <person name="Murray J.D."/>
            <person name="Naoumkina M.A."/>
            <person name="Rosen B."/>
            <person name="Silverstein K.A."/>
            <person name="Tang H."/>
            <person name="Rombauts S."/>
            <person name="Zhao P.X."/>
            <person name="Zhou P."/>
            <person name="Barbe V."/>
            <person name="Bardou P."/>
            <person name="Bechner M."/>
            <person name="Bellec A."/>
            <person name="Berger A."/>
            <person name="Berges H."/>
            <person name="Bidwell S."/>
            <person name="Bisseling T."/>
            <person name="Choisne N."/>
            <person name="Couloux A."/>
            <person name="Denny R."/>
            <person name="Deshpande S."/>
            <person name="Dai X."/>
            <person name="Doyle J.J."/>
            <person name="Dudez A.M."/>
            <person name="Farmer A.D."/>
            <person name="Fouteau S."/>
            <person name="Franken C."/>
            <person name="Gibelin C."/>
            <person name="Gish J."/>
            <person name="Goldstein S."/>
            <person name="Gonzalez A.J."/>
            <person name="Green P.J."/>
            <person name="Hallab A."/>
            <person name="Hartog M."/>
            <person name="Hua A."/>
            <person name="Humphray S.J."/>
            <person name="Jeong D.H."/>
            <person name="Jing Y."/>
            <person name="Jocker A."/>
            <person name="Kenton S.M."/>
            <person name="Kim D.J."/>
            <person name="Klee K."/>
            <person name="Lai H."/>
            <person name="Lang C."/>
            <person name="Lin S."/>
            <person name="Macmil S.L."/>
            <person name="Magdelenat G."/>
            <person name="Matthews L."/>
            <person name="McCorrison J."/>
            <person name="Monaghan E.L."/>
            <person name="Mun J.H."/>
            <person name="Najar F.Z."/>
            <person name="Nicholson C."/>
            <person name="Noirot C."/>
            <person name="O'Bleness M."/>
            <person name="Paule C.R."/>
            <person name="Poulain J."/>
            <person name="Prion F."/>
            <person name="Qin B."/>
            <person name="Qu C."/>
            <person name="Retzel E.F."/>
            <person name="Riddle C."/>
            <person name="Sallet E."/>
            <person name="Samain S."/>
            <person name="Samson N."/>
            <person name="Sanders I."/>
            <person name="Saurat O."/>
            <person name="Scarpelli C."/>
            <person name="Schiex T."/>
            <person name="Segurens B."/>
            <person name="Severin A.J."/>
            <person name="Sherrier D.J."/>
            <person name="Shi R."/>
            <person name="Sims S."/>
            <person name="Singer S.R."/>
            <person name="Sinharoy S."/>
            <person name="Sterck L."/>
            <person name="Viollet A."/>
            <person name="Wang B.B."/>
            <person name="Wang K."/>
            <person name="Wang M."/>
            <person name="Wang X."/>
            <person name="Warfsmann J."/>
            <person name="Weissenbach J."/>
            <person name="White D.D."/>
            <person name="White J.D."/>
            <person name="Wiley G.B."/>
            <person name="Wincker P."/>
            <person name="Xing Y."/>
            <person name="Yang L."/>
            <person name="Yao Z."/>
            <person name="Ying F."/>
            <person name="Zhai J."/>
            <person name="Zhou L."/>
            <person name="Zuber A."/>
            <person name="Denarie J."/>
            <person name="Dixon R.A."/>
            <person name="May G.D."/>
            <person name="Schwartz D.C."/>
            <person name="Rogers J."/>
            <person name="Quetier F."/>
            <person name="Town C.D."/>
            <person name="Roe B.A."/>
        </authorList>
    </citation>
    <scope>NUCLEOTIDE SEQUENCE [LARGE SCALE GENOMIC DNA]</scope>
    <source>
        <strain evidence="1">A17</strain>
        <strain evidence="3 4">cv. Jemalong A17</strain>
    </source>
</reference>
<name>A0A072V115_MEDTR</name>
<dbReference type="EMBL" id="CM001219">
    <property type="protein sequence ID" value="KEH35068.1"/>
    <property type="molecule type" value="Genomic_DNA"/>
</dbReference>
<gene>
    <name evidence="1" type="ordered locus">MTR_3g078360</name>
    <name evidence="2" type="ORF">MtrunA17_Chr3g0118011</name>
</gene>
<organism evidence="1 4">
    <name type="scientific">Medicago truncatula</name>
    <name type="common">Barrel medic</name>
    <name type="synonym">Medicago tribuloides</name>
    <dbReference type="NCBI Taxonomy" id="3880"/>
    <lineage>
        <taxon>Eukaryota</taxon>
        <taxon>Viridiplantae</taxon>
        <taxon>Streptophyta</taxon>
        <taxon>Embryophyta</taxon>
        <taxon>Tracheophyta</taxon>
        <taxon>Spermatophyta</taxon>
        <taxon>Magnoliopsida</taxon>
        <taxon>eudicotyledons</taxon>
        <taxon>Gunneridae</taxon>
        <taxon>Pentapetalae</taxon>
        <taxon>rosids</taxon>
        <taxon>fabids</taxon>
        <taxon>Fabales</taxon>
        <taxon>Fabaceae</taxon>
        <taxon>Papilionoideae</taxon>
        <taxon>50 kb inversion clade</taxon>
        <taxon>NPAAA clade</taxon>
        <taxon>Hologalegina</taxon>
        <taxon>IRL clade</taxon>
        <taxon>Trifolieae</taxon>
        <taxon>Medicago</taxon>
    </lineage>
</organism>
<dbReference type="AlphaFoldDB" id="A0A072V115"/>
<evidence type="ECO:0000313" key="3">
    <source>
        <dbReference type="EnsemblPlants" id="KEH35068"/>
    </source>
</evidence>